<dbReference type="CDD" id="cd08948">
    <property type="entry name" value="5beta-POR_like_SDR_a"/>
    <property type="match status" value="1"/>
</dbReference>
<protein>
    <submittedName>
        <fullName evidence="2">3-oxo-Delta(4,5)-steroid 5-beta-reductase</fullName>
    </submittedName>
</protein>
<dbReference type="EMBL" id="RXIC02000019">
    <property type="protein sequence ID" value="KAB1225763.1"/>
    <property type="molecule type" value="Genomic_DNA"/>
</dbReference>
<dbReference type="PANTHER" id="PTHR32487:SF12">
    <property type="entry name" value="3-OXO-DELTA(4,5)-STEROID 5-BETA-REDUCTASE"/>
    <property type="match status" value="1"/>
</dbReference>
<evidence type="ECO:0000313" key="3">
    <source>
        <dbReference type="Proteomes" id="UP000516437"/>
    </source>
</evidence>
<evidence type="ECO:0000259" key="1">
    <source>
        <dbReference type="Pfam" id="PF22917"/>
    </source>
</evidence>
<accession>A0A6A1WM22</accession>
<dbReference type="InterPro" id="IPR055222">
    <property type="entry name" value="PRISE-like_Rossmann-fold"/>
</dbReference>
<dbReference type="OrthoDB" id="1731983at2759"/>
<dbReference type="Gene3D" id="3.40.50.720">
    <property type="entry name" value="NAD(P)-binding Rossmann-like Domain"/>
    <property type="match status" value="1"/>
</dbReference>
<dbReference type="GO" id="GO:0016627">
    <property type="term" value="F:oxidoreductase activity, acting on the CH-CH group of donors"/>
    <property type="evidence" value="ECO:0007669"/>
    <property type="project" value="UniProtKB-ARBA"/>
</dbReference>
<dbReference type="PANTHER" id="PTHR32487">
    <property type="entry name" value="3-OXO-DELTA(4,5)-STEROID 5-BETA-REDUCTASE"/>
    <property type="match status" value="1"/>
</dbReference>
<feature type="domain" description="PRISE-like Rossmann-fold" evidence="1">
    <location>
        <begin position="71"/>
        <end position="321"/>
    </location>
</feature>
<reference evidence="2 3" key="1">
    <citation type="journal article" date="2019" name="Plant Biotechnol. J.">
        <title>The red bayberry genome and genetic basis of sex determination.</title>
        <authorList>
            <person name="Jia H.M."/>
            <person name="Jia H.J."/>
            <person name="Cai Q.L."/>
            <person name="Wang Y."/>
            <person name="Zhao H.B."/>
            <person name="Yang W.F."/>
            <person name="Wang G.Y."/>
            <person name="Li Y.H."/>
            <person name="Zhan D.L."/>
            <person name="Shen Y.T."/>
            <person name="Niu Q.F."/>
            <person name="Chang L."/>
            <person name="Qiu J."/>
            <person name="Zhao L."/>
            <person name="Xie H.B."/>
            <person name="Fu W.Y."/>
            <person name="Jin J."/>
            <person name="Li X.W."/>
            <person name="Jiao Y."/>
            <person name="Zhou C.C."/>
            <person name="Tu T."/>
            <person name="Chai C.Y."/>
            <person name="Gao J.L."/>
            <person name="Fan L.J."/>
            <person name="van de Weg E."/>
            <person name="Wang J.Y."/>
            <person name="Gao Z.S."/>
        </authorList>
    </citation>
    <scope>NUCLEOTIDE SEQUENCE [LARGE SCALE GENOMIC DNA]</scope>
    <source>
        <tissue evidence="2">Leaves</tissue>
    </source>
</reference>
<dbReference type="InterPro" id="IPR036291">
    <property type="entry name" value="NAD(P)-bd_dom_sf"/>
</dbReference>
<dbReference type="Proteomes" id="UP000516437">
    <property type="component" value="Chromosome 1"/>
</dbReference>
<sequence length="376" mass="42757">MAGQESDSNEATSNHVAVIFGVTGLVGKELARRLSLRTNWKVYGIARNPEIVPIKDPNFHFISCDLLNPLETQEKLSSLQDVSHLFWITWANQFPLDTQECWEQNRGMMSNALNAILPTARALKHVSLQTGMKHYISLQDPSYLNDHYHYEECPRISTIQNFYYALEDLLTERLAGKVAWSVHRPGVVMGSSNRSLYNLMGALCVYGAICKRQNLPFVFGGTRQCWEETYIDGSDARLVADQHIWAATDAATYSTDGQAFNAINGPPFTWKEIWPAIGMKLGVEVPEDMFSEEFRFSTAMADKKGVWEEIVTKEGLLQTGMEDLANWEFLDLLLRCPFKLLGTRQKADRLGFTARYETLTSILHWIDFMRAEKLIP</sequence>
<dbReference type="GO" id="GO:0006629">
    <property type="term" value="P:lipid metabolic process"/>
    <property type="evidence" value="ECO:0007669"/>
    <property type="project" value="UniProtKB-ARBA"/>
</dbReference>
<keyword evidence="3" id="KW-1185">Reference proteome</keyword>
<evidence type="ECO:0000313" key="2">
    <source>
        <dbReference type="EMBL" id="KAB1225763.1"/>
    </source>
</evidence>
<comment type="caution">
    <text evidence="2">The sequence shown here is derived from an EMBL/GenBank/DDBJ whole genome shotgun (WGS) entry which is preliminary data.</text>
</comment>
<organism evidence="2 3">
    <name type="scientific">Morella rubra</name>
    <name type="common">Chinese bayberry</name>
    <dbReference type="NCBI Taxonomy" id="262757"/>
    <lineage>
        <taxon>Eukaryota</taxon>
        <taxon>Viridiplantae</taxon>
        <taxon>Streptophyta</taxon>
        <taxon>Embryophyta</taxon>
        <taxon>Tracheophyta</taxon>
        <taxon>Spermatophyta</taxon>
        <taxon>Magnoliopsida</taxon>
        <taxon>eudicotyledons</taxon>
        <taxon>Gunneridae</taxon>
        <taxon>Pentapetalae</taxon>
        <taxon>rosids</taxon>
        <taxon>fabids</taxon>
        <taxon>Fagales</taxon>
        <taxon>Myricaceae</taxon>
        <taxon>Morella</taxon>
    </lineage>
</organism>
<dbReference type="SUPFAM" id="SSF51735">
    <property type="entry name" value="NAD(P)-binding Rossmann-fold domains"/>
    <property type="match status" value="1"/>
</dbReference>
<proteinExistence type="predicted"/>
<gene>
    <name evidence="2" type="ORF">CJ030_MR1G019918</name>
</gene>
<dbReference type="AlphaFoldDB" id="A0A6A1WM22"/>
<dbReference type="Pfam" id="PF22917">
    <property type="entry name" value="PRISE"/>
    <property type="match status" value="1"/>
</dbReference>
<name>A0A6A1WM22_9ROSI</name>